<comment type="caution">
    <text evidence="1">The sequence shown here is derived from an EMBL/GenBank/DDBJ whole genome shotgun (WGS) entry which is preliminary data.</text>
</comment>
<gene>
    <name evidence="1" type="ORF">CDAR_48931</name>
</gene>
<proteinExistence type="predicted"/>
<keyword evidence="2" id="KW-1185">Reference proteome</keyword>
<evidence type="ECO:0000313" key="2">
    <source>
        <dbReference type="Proteomes" id="UP001054837"/>
    </source>
</evidence>
<reference evidence="1 2" key="1">
    <citation type="submission" date="2021-06" db="EMBL/GenBank/DDBJ databases">
        <title>Caerostris darwini draft genome.</title>
        <authorList>
            <person name="Kono N."/>
            <person name="Arakawa K."/>
        </authorList>
    </citation>
    <scope>NUCLEOTIDE SEQUENCE [LARGE SCALE GENOMIC DNA]</scope>
</reference>
<accession>A0AAV4NIZ2</accession>
<dbReference type="AlphaFoldDB" id="A0AAV4NIZ2"/>
<dbReference type="Proteomes" id="UP001054837">
    <property type="component" value="Unassembled WGS sequence"/>
</dbReference>
<protein>
    <submittedName>
        <fullName evidence="1">Uncharacterized protein</fullName>
    </submittedName>
</protein>
<dbReference type="EMBL" id="BPLQ01001709">
    <property type="protein sequence ID" value="GIX84304.1"/>
    <property type="molecule type" value="Genomic_DNA"/>
</dbReference>
<sequence>MPQKISAIRFPCEKQHVEAVSTRRLCDLMIGSEAMCVGDPPIPTGWEIRGWIDLLTPDSESNPSNKYFTYVMKAKRSKRYTTLGSLEWRGERSSQ</sequence>
<name>A0AAV4NIZ2_9ARAC</name>
<organism evidence="1 2">
    <name type="scientific">Caerostris darwini</name>
    <dbReference type="NCBI Taxonomy" id="1538125"/>
    <lineage>
        <taxon>Eukaryota</taxon>
        <taxon>Metazoa</taxon>
        <taxon>Ecdysozoa</taxon>
        <taxon>Arthropoda</taxon>
        <taxon>Chelicerata</taxon>
        <taxon>Arachnida</taxon>
        <taxon>Araneae</taxon>
        <taxon>Araneomorphae</taxon>
        <taxon>Entelegynae</taxon>
        <taxon>Araneoidea</taxon>
        <taxon>Araneidae</taxon>
        <taxon>Caerostris</taxon>
    </lineage>
</organism>
<evidence type="ECO:0000313" key="1">
    <source>
        <dbReference type="EMBL" id="GIX84304.1"/>
    </source>
</evidence>